<reference evidence="2 3" key="1">
    <citation type="journal article" date="2018" name="Front. Plant Sci.">
        <title>Red Clover (Trifolium pratense) and Zigzag Clover (T. medium) - A Picture of Genomic Similarities and Differences.</title>
        <authorList>
            <person name="Dluhosova J."/>
            <person name="Istvanek J."/>
            <person name="Nedelnik J."/>
            <person name="Repkova J."/>
        </authorList>
    </citation>
    <scope>NUCLEOTIDE SEQUENCE [LARGE SCALE GENOMIC DNA]</scope>
    <source>
        <strain evidence="3">cv. 10/8</strain>
        <tissue evidence="2">Leaf</tissue>
    </source>
</reference>
<protein>
    <submittedName>
        <fullName evidence="2">Uncharacterized protein</fullName>
    </submittedName>
</protein>
<dbReference type="AlphaFoldDB" id="A0A392PTQ9"/>
<accession>A0A392PTQ9</accession>
<evidence type="ECO:0000256" key="1">
    <source>
        <dbReference type="SAM" id="MobiDB-lite"/>
    </source>
</evidence>
<comment type="caution">
    <text evidence="2">The sequence shown here is derived from an EMBL/GenBank/DDBJ whole genome shotgun (WGS) entry which is preliminary data.</text>
</comment>
<feature type="compositionally biased region" description="Polar residues" evidence="1">
    <location>
        <begin position="69"/>
        <end position="82"/>
    </location>
</feature>
<sequence>MFLLATDEEHEFEENVGVVDKKNEVESDHDDSWHSEELRSPISSDDEDGSGKHAFHQFNEAAEFDHNSLEMNINTTVHNRDD</sequence>
<evidence type="ECO:0000313" key="3">
    <source>
        <dbReference type="Proteomes" id="UP000265520"/>
    </source>
</evidence>
<name>A0A392PTQ9_9FABA</name>
<feature type="region of interest" description="Disordered" evidence="1">
    <location>
        <begin position="1"/>
        <end position="82"/>
    </location>
</feature>
<keyword evidence="3" id="KW-1185">Reference proteome</keyword>
<proteinExistence type="predicted"/>
<feature type="compositionally biased region" description="Acidic residues" evidence="1">
    <location>
        <begin position="1"/>
        <end position="14"/>
    </location>
</feature>
<evidence type="ECO:0000313" key="2">
    <source>
        <dbReference type="EMBL" id="MCI14889.1"/>
    </source>
</evidence>
<organism evidence="2 3">
    <name type="scientific">Trifolium medium</name>
    <dbReference type="NCBI Taxonomy" id="97028"/>
    <lineage>
        <taxon>Eukaryota</taxon>
        <taxon>Viridiplantae</taxon>
        <taxon>Streptophyta</taxon>
        <taxon>Embryophyta</taxon>
        <taxon>Tracheophyta</taxon>
        <taxon>Spermatophyta</taxon>
        <taxon>Magnoliopsida</taxon>
        <taxon>eudicotyledons</taxon>
        <taxon>Gunneridae</taxon>
        <taxon>Pentapetalae</taxon>
        <taxon>rosids</taxon>
        <taxon>fabids</taxon>
        <taxon>Fabales</taxon>
        <taxon>Fabaceae</taxon>
        <taxon>Papilionoideae</taxon>
        <taxon>50 kb inversion clade</taxon>
        <taxon>NPAAA clade</taxon>
        <taxon>Hologalegina</taxon>
        <taxon>IRL clade</taxon>
        <taxon>Trifolieae</taxon>
        <taxon>Trifolium</taxon>
    </lineage>
</organism>
<dbReference type="Proteomes" id="UP000265520">
    <property type="component" value="Unassembled WGS sequence"/>
</dbReference>
<feature type="compositionally biased region" description="Basic and acidic residues" evidence="1">
    <location>
        <begin position="19"/>
        <end position="39"/>
    </location>
</feature>
<dbReference type="EMBL" id="LXQA010094165">
    <property type="protein sequence ID" value="MCI14889.1"/>
    <property type="molecule type" value="Genomic_DNA"/>
</dbReference>